<proteinExistence type="predicted"/>
<organism evidence="1 2">
    <name type="scientific">Trifolium pratense</name>
    <name type="common">Red clover</name>
    <dbReference type="NCBI Taxonomy" id="57577"/>
    <lineage>
        <taxon>Eukaryota</taxon>
        <taxon>Viridiplantae</taxon>
        <taxon>Streptophyta</taxon>
        <taxon>Embryophyta</taxon>
        <taxon>Tracheophyta</taxon>
        <taxon>Spermatophyta</taxon>
        <taxon>Magnoliopsida</taxon>
        <taxon>eudicotyledons</taxon>
        <taxon>Gunneridae</taxon>
        <taxon>Pentapetalae</taxon>
        <taxon>rosids</taxon>
        <taxon>fabids</taxon>
        <taxon>Fabales</taxon>
        <taxon>Fabaceae</taxon>
        <taxon>Papilionoideae</taxon>
        <taxon>50 kb inversion clade</taxon>
        <taxon>NPAAA clade</taxon>
        <taxon>Hologalegina</taxon>
        <taxon>IRL clade</taxon>
        <taxon>Trifolieae</taxon>
        <taxon>Trifolium</taxon>
    </lineage>
</organism>
<dbReference type="EMBL" id="CASHSV030000311">
    <property type="protein sequence ID" value="CAJ2658792.1"/>
    <property type="molecule type" value="Genomic_DNA"/>
</dbReference>
<gene>
    <name evidence="1" type="ORF">MILVUS5_LOCUS25106</name>
</gene>
<name>A0ACB0KNK3_TRIPR</name>
<keyword evidence="2" id="KW-1185">Reference proteome</keyword>
<dbReference type="Proteomes" id="UP001177021">
    <property type="component" value="Unassembled WGS sequence"/>
</dbReference>
<accession>A0ACB0KNK3</accession>
<evidence type="ECO:0000313" key="1">
    <source>
        <dbReference type="EMBL" id="CAJ2658792.1"/>
    </source>
</evidence>
<evidence type="ECO:0000313" key="2">
    <source>
        <dbReference type="Proteomes" id="UP001177021"/>
    </source>
</evidence>
<comment type="caution">
    <text evidence="1">The sequence shown here is derived from an EMBL/GenBank/DDBJ whole genome shotgun (WGS) entry which is preliminary data.</text>
</comment>
<reference evidence="1" key="1">
    <citation type="submission" date="2023-10" db="EMBL/GenBank/DDBJ databases">
        <authorList>
            <person name="Rodriguez Cubillos JULIANA M."/>
            <person name="De Vega J."/>
        </authorList>
    </citation>
    <scope>NUCLEOTIDE SEQUENCE</scope>
</reference>
<sequence length="79" mass="9369">MLVVECYEFLCGAARNRKIRKGYWVIWHTTIIFEDEDKNLSAVLDAIKVTSWKWGLSRLNLPPCLFYEWSWDPGDCLTR</sequence>
<protein>
    <submittedName>
        <fullName evidence="1">Uncharacterized protein</fullName>
    </submittedName>
</protein>